<comment type="caution">
    <text evidence="3">The sequence shown here is derived from an EMBL/GenBank/DDBJ whole genome shotgun (WGS) entry which is preliminary data.</text>
</comment>
<dbReference type="AlphaFoldDB" id="A0A0N8PPX0"/>
<evidence type="ECO:0000313" key="4">
    <source>
        <dbReference type="Proteomes" id="UP000050482"/>
    </source>
</evidence>
<keyword evidence="4" id="KW-1185">Reference proteome</keyword>
<accession>A0A0N8PPX0</accession>
<evidence type="ECO:0000256" key="2">
    <source>
        <dbReference type="SAM" id="Phobius"/>
    </source>
</evidence>
<sequence>MFPSDERFGNSELIEHLKSLKLDKMNSTTDELVLSALRGQRIKIHKSIRTSRWFGGAVASVAGLCIAAGAVFVVQGRLPGHQGSTTGAGGQQTSATLRPSSVTHQSLSGAIPTTTYTYTGSEAFQAIKSLVSFKVKEPAVPKGFPMYRLQVVNTVPDSGGQASQQSVSFVSLTVPGKTNQLDSQNPEAVLRTHEWQQYAVSEYSSNMIDSTHYTSVPYLKTVPYEGIQVKVYSNKNHYTSTYLFAFDGHLTSVNFSAANATLGRNPLTDENAWKIIDSLIKGDSYLN</sequence>
<dbReference type="PATRIC" id="fig|471514.4.peg.97"/>
<proteinExistence type="predicted"/>
<feature type="compositionally biased region" description="Polar residues" evidence="1">
    <location>
        <begin position="97"/>
        <end position="106"/>
    </location>
</feature>
<evidence type="ECO:0000256" key="1">
    <source>
        <dbReference type="SAM" id="MobiDB-lite"/>
    </source>
</evidence>
<organism evidence="3 4">
    <name type="scientific">Alicyclobacillus ferrooxydans</name>
    <dbReference type="NCBI Taxonomy" id="471514"/>
    <lineage>
        <taxon>Bacteria</taxon>
        <taxon>Bacillati</taxon>
        <taxon>Bacillota</taxon>
        <taxon>Bacilli</taxon>
        <taxon>Bacillales</taxon>
        <taxon>Alicyclobacillaceae</taxon>
        <taxon>Alicyclobacillus</taxon>
    </lineage>
</organism>
<feature type="region of interest" description="Disordered" evidence="1">
    <location>
        <begin position="82"/>
        <end position="106"/>
    </location>
</feature>
<evidence type="ECO:0000313" key="3">
    <source>
        <dbReference type="EMBL" id="KPV45501.1"/>
    </source>
</evidence>
<keyword evidence="2" id="KW-1133">Transmembrane helix</keyword>
<keyword evidence="2" id="KW-0472">Membrane</keyword>
<dbReference type="RefSeq" id="WP_054967254.1">
    <property type="nucleotide sequence ID" value="NZ_LJCO01000008.1"/>
</dbReference>
<reference evidence="3 4" key="1">
    <citation type="submission" date="2015-09" db="EMBL/GenBank/DDBJ databases">
        <title>Draft genome sequence of Alicyclobacillus ferrooxydans DSM 22381.</title>
        <authorList>
            <person name="Hemp J."/>
        </authorList>
    </citation>
    <scope>NUCLEOTIDE SEQUENCE [LARGE SCALE GENOMIC DNA]</scope>
    <source>
        <strain evidence="3 4">TC-34</strain>
    </source>
</reference>
<name>A0A0N8PPX0_9BACL</name>
<keyword evidence="2" id="KW-0812">Transmembrane</keyword>
<dbReference type="Proteomes" id="UP000050482">
    <property type="component" value="Unassembled WGS sequence"/>
</dbReference>
<gene>
    <name evidence="3" type="ORF">AN477_00635</name>
</gene>
<feature type="transmembrane region" description="Helical" evidence="2">
    <location>
        <begin position="53"/>
        <end position="74"/>
    </location>
</feature>
<dbReference type="EMBL" id="LJCO01000008">
    <property type="protein sequence ID" value="KPV45501.1"/>
    <property type="molecule type" value="Genomic_DNA"/>
</dbReference>
<protein>
    <submittedName>
        <fullName evidence="3">Uncharacterized protein</fullName>
    </submittedName>
</protein>